<dbReference type="EMBL" id="UZAN01039569">
    <property type="protein sequence ID" value="VDP66244.1"/>
    <property type="molecule type" value="Genomic_DNA"/>
</dbReference>
<reference evidence="3" key="1">
    <citation type="submission" date="2016-06" db="UniProtKB">
        <authorList>
            <consortium name="WormBaseParasite"/>
        </authorList>
    </citation>
    <scope>IDENTIFICATION</scope>
</reference>
<reference evidence="1 2" key="2">
    <citation type="submission" date="2018-11" db="EMBL/GenBank/DDBJ databases">
        <authorList>
            <consortium name="Pathogen Informatics"/>
        </authorList>
    </citation>
    <scope>NUCLEOTIDE SEQUENCE [LARGE SCALE GENOMIC DNA]</scope>
    <source>
        <strain evidence="1 2">Egypt</strain>
    </source>
</reference>
<dbReference type="GO" id="GO:0031012">
    <property type="term" value="C:extracellular matrix"/>
    <property type="evidence" value="ECO:0007669"/>
    <property type="project" value="TreeGrafter"/>
</dbReference>
<dbReference type="GO" id="GO:0007508">
    <property type="term" value="P:larval heart development"/>
    <property type="evidence" value="ECO:0007669"/>
    <property type="project" value="TreeGrafter"/>
</dbReference>
<dbReference type="SUPFAM" id="SSF56219">
    <property type="entry name" value="DNase I-like"/>
    <property type="match status" value="1"/>
</dbReference>
<dbReference type="PANTHER" id="PTHR33395:SF22">
    <property type="entry name" value="REVERSE TRANSCRIPTASE DOMAIN-CONTAINING PROTEIN"/>
    <property type="match status" value="1"/>
</dbReference>
<dbReference type="Gene3D" id="3.60.10.10">
    <property type="entry name" value="Endonuclease/exonuclease/phosphatase"/>
    <property type="match status" value="1"/>
</dbReference>
<proteinExistence type="predicted"/>
<evidence type="ECO:0000313" key="1">
    <source>
        <dbReference type="EMBL" id="VDP66244.1"/>
    </source>
</evidence>
<dbReference type="Proteomes" id="UP000272942">
    <property type="component" value="Unassembled WGS sequence"/>
</dbReference>
<dbReference type="InterPro" id="IPR036691">
    <property type="entry name" value="Endo/exonu/phosph_ase_sf"/>
</dbReference>
<dbReference type="GO" id="GO:0061343">
    <property type="term" value="P:cell adhesion involved in heart morphogenesis"/>
    <property type="evidence" value="ECO:0007669"/>
    <property type="project" value="TreeGrafter"/>
</dbReference>
<protein>
    <submittedName>
        <fullName evidence="3">Endo/exonuclease/phosphatase domain-containing protein</fullName>
    </submittedName>
</protein>
<evidence type="ECO:0000313" key="3">
    <source>
        <dbReference type="WBParaSite" id="ECPE_0000236701-mRNA-1"/>
    </source>
</evidence>
<dbReference type="AlphaFoldDB" id="A0A183A5Y2"/>
<keyword evidence="2" id="KW-1185">Reference proteome</keyword>
<accession>A0A183A5Y2</accession>
<dbReference type="WBParaSite" id="ECPE_0000236701-mRNA-1">
    <property type="protein sequence ID" value="ECPE_0000236701-mRNA-1"/>
    <property type="gene ID" value="ECPE_0000236701"/>
</dbReference>
<organism evidence="3">
    <name type="scientific">Echinostoma caproni</name>
    <dbReference type="NCBI Taxonomy" id="27848"/>
    <lineage>
        <taxon>Eukaryota</taxon>
        <taxon>Metazoa</taxon>
        <taxon>Spiralia</taxon>
        <taxon>Lophotrochozoa</taxon>
        <taxon>Platyhelminthes</taxon>
        <taxon>Trematoda</taxon>
        <taxon>Digenea</taxon>
        <taxon>Plagiorchiida</taxon>
        <taxon>Echinostomata</taxon>
        <taxon>Echinostomatoidea</taxon>
        <taxon>Echinostomatidae</taxon>
        <taxon>Echinostoma</taxon>
    </lineage>
</organism>
<evidence type="ECO:0000313" key="2">
    <source>
        <dbReference type="Proteomes" id="UP000272942"/>
    </source>
</evidence>
<dbReference type="PANTHER" id="PTHR33395">
    <property type="entry name" value="TRANSCRIPTASE, PUTATIVE-RELATED-RELATED"/>
    <property type="match status" value="1"/>
</dbReference>
<name>A0A183A5Y2_9TREM</name>
<sequence>MARTKERRATGTTCETLTRSPAPKTIISREPYYYIESLNAGTKFRPATRDPKYQSFSVTKLMVADSEEVGEDTTSNPIGFLHQQSLNCYYHNAQGRRGKFPELNLRFISGQWDIVDVTEIRLAAGISDSALSLSEMSLLRCDCPTRGGGGVLLYHRNNLDCGQIQPRVSTPDTLWCRVSLSKQDDCLIGVIYRPPSSPKSAHMTLLNSMLHILAKRFTPVLLMGDINCSNLDEPMTSHCLFEQHFMKLIASQPLYNHVKEHTGFGNLQSPYTLDLMLTSEELMIESVAIQPPGTQ</sequence>
<gene>
    <name evidence="1" type="ORF">ECPE_LOCUS2367</name>
</gene>
<dbReference type="OrthoDB" id="8958578at2759"/>